<name>A0A8C5LK90_9ANUR</name>
<dbReference type="InterPro" id="IPR015917">
    <property type="entry name" value="Pept_C14A"/>
</dbReference>
<dbReference type="Gene3D" id="3.40.50.1460">
    <property type="match status" value="1"/>
</dbReference>
<sequence>MSLTIRVGGKDGEHLWPPPCGTTAEELDLKDYVHPGQETIVHGYLKDIIICIRRMQEWEEFTLNDGEFMNFGVKALQGRLEFHLNSMAKQEQYEKKFAAVGKWIDNNCYKMDYPEKSTCLILNMKEFNNPELLRRDGTDKDAKDLRNVFERYGFRVRTEKNLTYAEIKTVMEKVATEDHSQRSSFACAVLSHGNEDGIFARDRIFRLRWLTQFISEHNCKSLAGKPKLFFIQACRGELYDQGIETDGGSEENSSLFTSVDQDFLLAYSTVPGYVAWKNTINGSWFIQSLCKILKENGNELELQQILTRVNCMVAKEYESSSENKEMPCVVSGLIKQLYLPVYKK</sequence>
<dbReference type="AlphaFoldDB" id="A0A8C5LK90"/>
<evidence type="ECO:0000256" key="1">
    <source>
        <dbReference type="ARBA" id="ARBA00010134"/>
    </source>
</evidence>
<evidence type="ECO:0008006" key="11">
    <source>
        <dbReference type="Google" id="ProtNLM"/>
    </source>
</evidence>
<accession>A0A8C5LK90</accession>
<dbReference type="PANTHER" id="PTHR10454">
    <property type="entry name" value="CASPASE"/>
    <property type="match status" value="1"/>
</dbReference>
<dbReference type="PROSITE" id="PS01121">
    <property type="entry name" value="CASPASE_HIS"/>
    <property type="match status" value="1"/>
</dbReference>
<reference evidence="9" key="2">
    <citation type="submission" date="2025-09" db="UniProtKB">
        <authorList>
            <consortium name="Ensembl"/>
        </authorList>
    </citation>
    <scope>IDENTIFICATION</scope>
</reference>
<evidence type="ECO:0000313" key="10">
    <source>
        <dbReference type="Proteomes" id="UP000694569"/>
    </source>
</evidence>
<dbReference type="GO" id="GO:0004197">
    <property type="term" value="F:cysteine-type endopeptidase activity"/>
    <property type="evidence" value="ECO:0007669"/>
    <property type="project" value="InterPro"/>
</dbReference>
<dbReference type="Proteomes" id="UP000694569">
    <property type="component" value="Unplaced"/>
</dbReference>
<keyword evidence="4" id="KW-0788">Thiol protease</keyword>
<evidence type="ECO:0000256" key="4">
    <source>
        <dbReference type="ARBA" id="ARBA00022807"/>
    </source>
</evidence>
<evidence type="ECO:0000256" key="2">
    <source>
        <dbReference type="ARBA" id="ARBA00022670"/>
    </source>
</evidence>
<dbReference type="PROSITE" id="PS50207">
    <property type="entry name" value="CASPASE_P10"/>
    <property type="match status" value="1"/>
</dbReference>
<dbReference type="SUPFAM" id="SSF52129">
    <property type="entry name" value="Caspase-like"/>
    <property type="match status" value="1"/>
</dbReference>
<feature type="domain" description="Caspase family p20" evidence="8">
    <location>
        <begin position="115"/>
        <end position="238"/>
    </location>
</feature>
<evidence type="ECO:0000313" key="9">
    <source>
        <dbReference type="Ensembl" id="ENSLLEP00000000180.1"/>
    </source>
</evidence>
<proteinExistence type="inferred from homology"/>
<dbReference type="GO" id="GO:0043525">
    <property type="term" value="P:positive regulation of neuron apoptotic process"/>
    <property type="evidence" value="ECO:0007669"/>
    <property type="project" value="TreeGrafter"/>
</dbReference>
<dbReference type="SMART" id="SM00115">
    <property type="entry name" value="CASc"/>
    <property type="match status" value="1"/>
</dbReference>
<dbReference type="OrthoDB" id="6116485at2759"/>
<dbReference type="InterPro" id="IPR001309">
    <property type="entry name" value="Pept_C14_p20"/>
</dbReference>
<dbReference type="PROSITE" id="PS50208">
    <property type="entry name" value="CASPASE_P20"/>
    <property type="match status" value="1"/>
</dbReference>
<dbReference type="Ensembl" id="ENSLLET00000000194.1">
    <property type="protein sequence ID" value="ENSLLEP00000000180.1"/>
    <property type="gene ID" value="ENSLLEG00000000120.1"/>
</dbReference>
<dbReference type="InterPro" id="IPR033139">
    <property type="entry name" value="Caspase_cys_AS"/>
</dbReference>
<dbReference type="FunFam" id="3.40.50.1460:FF:000024">
    <property type="entry name" value="Caspase 21"/>
    <property type="match status" value="1"/>
</dbReference>
<dbReference type="Pfam" id="PF00656">
    <property type="entry name" value="Peptidase_C14"/>
    <property type="match status" value="1"/>
</dbReference>
<dbReference type="InterPro" id="IPR002398">
    <property type="entry name" value="Pept_C14"/>
</dbReference>
<dbReference type="GO" id="GO:0005737">
    <property type="term" value="C:cytoplasm"/>
    <property type="evidence" value="ECO:0007669"/>
    <property type="project" value="TreeGrafter"/>
</dbReference>
<dbReference type="PROSITE" id="PS01122">
    <property type="entry name" value="CASPASE_CYS"/>
    <property type="match status" value="1"/>
</dbReference>
<evidence type="ECO:0000259" key="7">
    <source>
        <dbReference type="PROSITE" id="PS50207"/>
    </source>
</evidence>
<evidence type="ECO:0000256" key="5">
    <source>
        <dbReference type="ARBA" id="ARBA00023145"/>
    </source>
</evidence>
<dbReference type="CDD" id="cd00032">
    <property type="entry name" value="CASc"/>
    <property type="match status" value="1"/>
</dbReference>
<protein>
    <recommendedName>
        <fullName evidence="11">Caspase-3</fullName>
    </recommendedName>
</protein>
<dbReference type="GO" id="GO:0006508">
    <property type="term" value="P:proteolysis"/>
    <property type="evidence" value="ECO:0007669"/>
    <property type="project" value="UniProtKB-KW"/>
</dbReference>
<feature type="domain" description="Caspase family p10" evidence="7">
    <location>
        <begin position="259"/>
        <end position="339"/>
    </location>
</feature>
<keyword evidence="5" id="KW-0865">Zymogen</keyword>
<comment type="similarity">
    <text evidence="1 6">Belongs to the peptidase C14A family.</text>
</comment>
<reference evidence="9" key="1">
    <citation type="submission" date="2025-08" db="UniProtKB">
        <authorList>
            <consortium name="Ensembl"/>
        </authorList>
    </citation>
    <scope>IDENTIFICATION</scope>
</reference>
<dbReference type="PANTHER" id="PTHR10454:SF246">
    <property type="entry name" value="CASPASE-7-LIKE ISOFORM X1"/>
    <property type="match status" value="1"/>
</dbReference>
<evidence type="ECO:0000259" key="8">
    <source>
        <dbReference type="PROSITE" id="PS50208"/>
    </source>
</evidence>
<dbReference type="InterPro" id="IPR016129">
    <property type="entry name" value="Caspase_his_AS"/>
</dbReference>
<evidence type="ECO:0000256" key="3">
    <source>
        <dbReference type="ARBA" id="ARBA00022801"/>
    </source>
</evidence>
<dbReference type="InterPro" id="IPR011600">
    <property type="entry name" value="Pept_C14_caspase"/>
</dbReference>
<dbReference type="InterPro" id="IPR002138">
    <property type="entry name" value="Pept_C14_p10"/>
</dbReference>
<evidence type="ECO:0000256" key="6">
    <source>
        <dbReference type="RuleBase" id="RU003971"/>
    </source>
</evidence>
<keyword evidence="3" id="KW-0378">Hydrolase</keyword>
<keyword evidence="10" id="KW-1185">Reference proteome</keyword>
<dbReference type="InterPro" id="IPR029030">
    <property type="entry name" value="Caspase-like_dom_sf"/>
</dbReference>
<dbReference type="GeneTree" id="ENSGT00940000153232"/>
<dbReference type="GO" id="GO:0006915">
    <property type="term" value="P:apoptotic process"/>
    <property type="evidence" value="ECO:0007669"/>
    <property type="project" value="TreeGrafter"/>
</dbReference>
<organism evidence="9 10">
    <name type="scientific">Leptobrachium leishanense</name>
    <name type="common">Leishan spiny toad</name>
    <dbReference type="NCBI Taxonomy" id="445787"/>
    <lineage>
        <taxon>Eukaryota</taxon>
        <taxon>Metazoa</taxon>
        <taxon>Chordata</taxon>
        <taxon>Craniata</taxon>
        <taxon>Vertebrata</taxon>
        <taxon>Euteleostomi</taxon>
        <taxon>Amphibia</taxon>
        <taxon>Batrachia</taxon>
        <taxon>Anura</taxon>
        <taxon>Pelobatoidea</taxon>
        <taxon>Megophryidae</taxon>
        <taxon>Leptobrachium</taxon>
    </lineage>
</organism>
<dbReference type="PRINTS" id="PR00376">
    <property type="entry name" value="IL1BCENZYME"/>
</dbReference>
<keyword evidence="2" id="KW-0645">Protease</keyword>